<name>A0A558ESP9_9RHOO</name>
<evidence type="ECO:0000313" key="3">
    <source>
        <dbReference type="Proteomes" id="UP000318349"/>
    </source>
</evidence>
<evidence type="ECO:0000256" key="1">
    <source>
        <dbReference type="SAM" id="Phobius"/>
    </source>
</evidence>
<gene>
    <name evidence="2" type="ORF">FHP89_02520</name>
</gene>
<proteinExistence type="predicted"/>
<accession>A0A558ESP9</accession>
<dbReference type="EMBL" id="VMNI01000003">
    <property type="protein sequence ID" value="TVO79081.1"/>
    <property type="molecule type" value="Genomic_DNA"/>
</dbReference>
<keyword evidence="1" id="KW-0472">Membrane</keyword>
<feature type="transmembrane region" description="Helical" evidence="1">
    <location>
        <begin position="12"/>
        <end position="33"/>
    </location>
</feature>
<comment type="caution">
    <text evidence="2">The sequence shown here is derived from an EMBL/GenBank/DDBJ whole genome shotgun (WGS) entry which is preliminary data.</text>
</comment>
<reference evidence="2 3" key="1">
    <citation type="submission" date="2019-07" db="EMBL/GenBank/DDBJ databases">
        <title>The pathways for chlorine oxyanion respiration interact through the shared metabolite chlorate.</title>
        <authorList>
            <person name="Barnum T.P."/>
            <person name="Cheng Y."/>
            <person name="Hill K.A."/>
            <person name="Lucas L.N."/>
            <person name="Carlson H.K."/>
            <person name="Coates J.D."/>
        </authorList>
    </citation>
    <scope>NUCLEOTIDE SEQUENCE [LARGE SCALE GENOMIC DNA]</scope>
    <source>
        <strain evidence="2 3">SFB-1</strain>
    </source>
</reference>
<sequence>MTDQASAPSRRRIPWVLIGVVLFVLAFMGRTGYDIYDKRKAMALVQAAFAEFDVADQRWGLAAESAMSAPGDKAVALIRDMTEAEQVVAGVSAWGCAARVGEQLVLAMQASRLAVMARSASDSTDDAAFAEAMRGARDARLEYEMVRARCFEKPRS</sequence>
<keyword evidence="1" id="KW-1133">Transmembrane helix</keyword>
<protein>
    <submittedName>
        <fullName evidence="2">Uncharacterized protein</fullName>
    </submittedName>
</protein>
<organism evidence="2 3">
    <name type="scientific">Denitromonas halophila</name>
    <dbReference type="NCBI Taxonomy" id="1629404"/>
    <lineage>
        <taxon>Bacteria</taxon>
        <taxon>Pseudomonadati</taxon>
        <taxon>Pseudomonadota</taxon>
        <taxon>Betaproteobacteria</taxon>
        <taxon>Rhodocyclales</taxon>
        <taxon>Zoogloeaceae</taxon>
        <taxon>Denitromonas</taxon>
    </lineage>
</organism>
<keyword evidence="1" id="KW-0812">Transmembrane</keyword>
<dbReference type="Proteomes" id="UP000318349">
    <property type="component" value="Unassembled WGS sequence"/>
</dbReference>
<dbReference type="AlphaFoldDB" id="A0A558ESP9"/>
<evidence type="ECO:0000313" key="2">
    <source>
        <dbReference type="EMBL" id="TVO79081.1"/>
    </source>
</evidence>